<name>A0A133NX63_FUSNU</name>
<dbReference type="PATRIC" id="fig|851.8.peg.1215"/>
<accession>A0A133NX63</accession>
<dbReference type="Proteomes" id="UP000070401">
    <property type="component" value="Unassembled WGS sequence"/>
</dbReference>
<sequence>MEQEKMKYLENLVGKTPMLELVFDYKGEEKRIFKKMKVII</sequence>
<gene>
    <name evidence="1" type="ORF">HMPREF3221_01211</name>
</gene>
<comment type="caution">
    <text evidence="1">The sequence shown here is derived from an EMBL/GenBank/DDBJ whole genome shotgun (WGS) entry which is preliminary data.</text>
</comment>
<dbReference type="AlphaFoldDB" id="A0A133NX63"/>
<protein>
    <submittedName>
        <fullName evidence="1">Uncharacterized protein</fullName>
    </submittedName>
</protein>
<proteinExistence type="predicted"/>
<organism evidence="1 2">
    <name type="scientific">Fusobacterium nucleatum</name>
    <dbReference type="NCBI Taxonomy" id="851"/>
    <lineage>
        <taxon>Bacteria</taxon>
        <taxon>Fusobacteriati</taxon>
        <taxon>Fusobacteriota</taxon>
        <taxon>Fusobacteriia</taxon>
        <taxon>Fusobacteriales</taxon>
        <taxon>Fusobacteriaceae</taxon>
        <taxon>Fusobacterium</taxon>
    </lineage>
</organism>
<dbReference type="EMBL" id="LRPY01000117">
    <property type="protein sequence ID" value="KXA20868.1"/>
    <property type="molecule type" value="Genomic_DNA"/>
</dbReference>
<reference evidence="2" key="1">
    <citation type="submission" date="2016-01" db="EMBL/GenBank/DDBJ databases">
        <authorList>
            <person name="Mitreva M."/>
            <person name="Pepin K.H."/>
            <person name="Mihindukulasuriya K.A."/>
            <person name="Fulton R."/>
            <person name="Fronick C."/>
            <person name="O'Laughlin M."/>
            <person name="Miner T."/>
            <person name="Herter B."/>
            <person name="Rosa B.A."/>
            <person name="Cordes M."/>
            <person name="Tomlinson C."/>
            <person name="Wollam A."/>
            <person name="Palsikar V.B."/>
            <person name="Mardis E.R."/>
            <person name="Wilson R.K."/>
        </authorList>
    </citation>
    <scope>NUCLEOTIDE SEQUENCE [LARGE SCALE GENOMIC DNA]</scope>
    <source>
        <strain evidence="2">MJR7757B</strain>
    </source>
</reference>
<evidence type="ECO:0000313" key="1">
    <source>
        <dbReference type="EMBL" id="KXA20868.1"/>
    </source>
</evidence>
<keyword evidence="2" id="KW-1185">Reference proteome</keyword>
<evidence type="ECO:0000313" key="2">
    <source>
        <dbReference type="Proteomes" id="UP000070401"/>
    </source>
</evidence>